<reference evidence="2 3" key="1">
    <citation type="submission" date="2020-11" db="EMBL/GenBank/DDBJ databases">
        <title>Insectihabitans protaetiae gen. nov. sp. nov. and Insectihabitans allomyrinae sp. nov., isolated from larvae of Protaetia brevitarsis seulensis and Allomyrina dichotoma, respectively.</title>
        <authorList>
            <person name="Lee S.D."/>
            <person name="Byeon Y.-S."/>
            <person name="Kim S.-M."/>
            <person name="Yang H.L."/>
            <person name="Kim I.S."/>
        </authorList>
    </citation>
    <scope>NUCLEOTIDE SEQUENCE [LARGE SCALE GENOMIC DNA]</scope>
    <source>
        <strain evidence="2 3">BWR-B9</strain>
    </source>
</reference>
<evidence type="ECO:0000256" key="1">
    <source>
        <dbReference type="SAM" id="Coils"/>
    </source>
</evidence>
<comment type="caution">
    <text evidence="2">The sequence shown here is derived from an EMBL/GenBank/DDBJ whole genome shotgun (WGS) entry which is preliminary data.</text>
</comment>
<gene>
    <name evidence="2" type="ORF">I2494_06715</name>
</gene>
<evidence type="ECO:0000313" key="2">
    <source>
        <dbReference type="EMBL" id="MBK5143413.1"/>
    </source>
</evidence>
<keyword evidence="1" id="KW-0175">Coiled coil</keyword>
<organism evidence="2 3">
    <name type="scientific">Limnobaculum allomyrinae</name>
    <dbReference type="NCBI Taxonomy" id="2791986"/>
    <lineage>
        <taxon>Bacteria</taxon>
        <taxon>Pseudomonadati</taxon>
        <taxon>Pseudomonadota</taxon>
        <taxon>Gammaproteobacteria</taxon>
        <taxon>Enterobacterales</taxon>
        <taxon>Budviciaceae</taxon>
        <taxon>Limnobaculum</taxon>
    </lineage>
</organism>
<keyword evidence="2" id="KW-0067">ATP-binding</keyword>
<accession>A0ABS1INT6</accession>
<dbReference type="Proteomes" id="UP001296921">
    <property type="component" value="Unassembled WGS sequence"/>
</dbReference>
<protein>
    <submittedName>
        <fullName evidence="2">ATP-binding protein</fullName>
    </submittedName>
</protein>
<feature type="coiled-coil region" evidence="1">
    <location>
        <begin position="474"/>
        <end position="515"/>
    </location>
</feature>
<dbReference type="GO" id="GO:0005524">
    <property type="term" value="F:ATP binding"/>
    <property type="evidence" value="ECO:0007669"/>
    <property type="project" value="UniProtKB-KW"/>
</dbReference>
<dbReference type="RefSeq" id="WP_218466314.1">
    <property type="nucleotide sequence ID" value="NZ_JADRCR010000002.1"/>
</dbReference>
<keyword evidence="3" id="KW-1185">Reference proteome</keyword>
<sequence length="729" mass="85489">MEKLHFKTSSGIKSIVGRDLITDKFVAIFELVKNSYDAGASNVIVSFNNLNNSSITTDTSPLSLIDTQKPHIVIADNGHGMNKDALINKWLYLAYSDKQEGHKNNERVFVGSKGVGRFSCDTLGEILNIRTKKSNENIEHHLLIDWSNFDRNLHNEFENIDVIYNSKVVESDEQYTILTIGTLRHTTWKDENEQKRAKQSLSRLKNPFVEDNLFNIFLGEDISINAPLPKYKITNNITSILKGKTTTIEACIDENISINLYDRGELIYSASKPNQTLLKQVSINISINYLNTSAKSMFTRRMGIQPIRYGNIFIYRNDFRVMPYGEENYDLFGLNLRKPQGYNRYLGTREVIGYISINDKQHIFKETSSRNNGFIENIYFKSLEEIYIYDIHMLLERYINLIKWGEDSETKEELYFDNSVNKNEVNKFKNYITRTKKYNITYFKDNFEVENNNPEKQLDAIIEVIEDKNFQEKIKEVKDKFSQLKYDNKEKEREIENKEKEITYLYKQNENLQKNREPSSYSEQISHHFKTMTEDLYYATEDLINIINEIKDEELQRKALIEIGKIRGTQKELSAFRDLLINSNLDLRSKQRVNWYEQTLLYVANRNKQSYGLKLSCNITNENFTPNWEKNCDILQLHISLDNFYQNAREHKAQFLDILFEENRIVFSSNSKKIDDIHLKNIFNLGYSTKPNGTGIGLHQIKTFFEKNECDIIVEQPNDLVNFIVNRRN</sequence>
<proteinExistence type="predicted"/>
<name>A0ABS1INT6_9GAMM</name>
<dbReference type="EMBL" id="JADRCR010000002">
    <property type="protein sequence ID" value="MBK5143413.1"/>
    <property type="molecule type" value="Genomic_DNA"/>
</dbReference>
<evidence type="ECO:0000313" key="3">
    <source>
        <dbReference type="Proteomes" id="UP001296921"/>
    </source>
</evidence>
<dbReference type="Pfam" id="PF13589">
    <property type="entry name" value="HATPase_c_3"/>
    <property type="match status" value="1"/>
</dbReference>
<keyword evidence="2" id="KW-0547">Nucleotide-binding</keyword>